<dbReference type="EMBL" id="JAHUZE010000004">
    <property type="protein sequence ID" value="MBV7380773.1"/>
    <property type="molecule type" value="Genomic_DNA"/>
</dbReference>
<protein>
    <submittedName>
        <fullName evidence="1">Hydrogenase expression/formation protein HupK</fullName>
    </submittedName>
</protein>
<reference evidence="1 2" key="1">
    <citation type="submission" date="2021-05" db="EMBL/GenBank/DDBJ databases">
        <title>Culturable bacteria isolated from Daya Bay.</title>
        <authorList>
            <person name="Zheng W."/>
            <person name="Yu S."/>
            <person name="Huang Y."/>
        </authorList>
    </citation>
    <scope>NUCLEOTIDE SEQUENCE [LARGE SCALE GENOMIC DNA]</scope>
    <source>
        <strain evidence="1 2">DP4N28-5</strain>
    </source>
</reference>
<accession>A0ABS6T670</accession>
<sequence>MNARVGNFEITRAAGVPIAQMIRGLTPEAVAEMLPRLFNLCRSAQATAAHLALGLPAPVIDLTGDVIRDHVLKLFVTWPAQLGLAPLPLPTHWQAGGEGLLRALFDGPFPETVRSFQAACGTGRGIAPVLAALDRVLPPGTGVAAALPALTDTWALSPVAVENSVAGRQASHTVLRSLEVDRGRDLYWRAVARLYDLADACRGALPAPRVTDAGVALVPASRGTYALTLRQERGRITGISRITPTDHLCAPGGILEITFAALNARDAGKSGLVMDILDPCHEIGVRALNHA</sequence>
<comment type="caution">
    <text evidence="1">The sequence shown here is derived from an EMBL/GenBank/DDBJ whole genome shotgun (WGS) entry which is preliminary data.</text>
</comment>
<evidence type="ECO:0000313" key="1">
    <source>
        <dbReference type="EMBL" id="MBV7380773.1"/>
    </source>
</evidence>
<gene>
    <name evidence="1" type="ORF">KJP28_17745</name>
</gene>
<proteinExistence type="predicted"/>
<keyword evidence="2" id="KW-1185">Reference proteome</keyword>
<dbReference type="RefSeq" id="WP_218393959.1">
    <property type="nucleotide sequence ID" value="NZ_JAHUZE010000004.1"/>
</dbReference>
<dbReference type="Proteomes" id="UP000756530">
    <property type="component" value="Unassembled WGS sequence"/>
</dbReference>
<name>A0ABS6T670_9RHOB</name>
<evidence type="ECO:0000313" key="2">
    <source>
        <dbReference type="Proteomes" id="UP000756530"/>
    </source>
</evidence>
<organism evidence="1 2">
    <name type="scientific">Maritimibacter dapengensis</name>
    <dbReference type="NCBI Taxonomy" id="2836868"/>
    <lineage>
        <taxon>Bacteria</taxon>
        <taxon>Pseudomonadati</taxon>
        <taxon>Pseudomonadota</taxon>
        <taxon>Alphaproteobacteria</taxon>
        <taxon>Rhodobacterales</taxon>
        <taxon>Roseobacteraceae</taxon>
        <taxon>Maritimibacter</taxon>
    </lineage>
</organism>